<proteinExistence type="predicted"/>
<sequence>MARFLSLRAEEDASRLGEIFAAHGQEVVLLPLQEIVALPAGLPDGPFAAVMATSAHAAPWLGAQPSLQGLPALAVGPRTALALRDAGWRDVRVGGGDARTLLPIAREIVNEDHRPILYAAGRVRHPETEAGFAEIGIALRTAEVYDTRLRAPDRGEIDGLLRVGPIDGVLVLSVAQAVCLPAFVSRIGTVRLLCLSPRIRDALPPELRTDVETAPAPTLAALAELAASGQEARRMP</sequence>
<dbReference type="Proteomes" id="UP000198793">
    <property type="component" value="Unassembled WGS sequence"/>
</dbReference>
<keyword evidence="3" id="KW-1185">Reference proteome</keyword>
<dbReference type="GO" id="GO:0004852">
    <property type="term" value="F:uroporphyrinogen-III synthase activity"/>
    <property type="evidence" value="ECO:0007669"/>
    <property type="project" value="InterPro"/>
</dbReference>
<dbReference type="STRING" id="1166073.SAMN05192530_108179"/>
<protein>
    <submittedName>
        <fullName evidence="2">Uroporphyrinogen-III synthase</fullName>
    </submittedName>
</protein>
<dbReference type="GO" id="GO:0033014">
    <property type="term" value="P:tetrapyrrole biosynthetic process"/>
    <property type="evidence" value="ECO:0007669"/>
    <property type="project" value="InterPro"/>
</dbReference>
<dbReference type="InterPro" id="IPR036108">
    <property type="entry name" value="4pyrrol_syn_uPrphyn_synt_sf"/>
</dbReference>
<gene>
    <name evidence="2" type="ORF">SAMN05192530_108179</name>
</gene>
<dbReference type="Pfam" id="PF02602">
    <property type="entry name" value="HEM4"/>
    <property type="match status" value="1"/>
</dbReference>
<dbReference type="SUPFAM" id="SSF69618">
    <property type="entry name" value="HemD-like"/>
    <property type="match status" value="1"/>
</dbReference>
<evidence type="ECO:0000313" key="2">
    <source>
        <dbReference type="EMBL" id="SDO60137.1"/>
    </source>
</evidence>
<evidence type="ECO:0000313" key="3">
    <source>
        <dbReference type="Proteomes" id="UP000198793"/>
    </source>
</evidence>
<dbReference type="Gene3D" id="3.40.50.10090">
    <property type="match status" value="1"/>
</dbReference>
<reference evidence="2 3" key="1">
    <citation type="submission" date="2016-10" db="EMBL/GenBank/DDBJ databases">
        <authorList>
            <person name="de Groot N.N."/>
        </authorList>
    </citation>
    <scope>NUCLEOTIDE SEQUENCE [LARGE SCALE GENOMIC DNA]</scope>
    <source>
        <strain evidence="3">L7-484,KACC 16230,DSM 25025</strain>
    </source>
</reference>
<dbReference type="InterPro" id="IPR003754">
    <property type="entry name" value="4pyrrol_synth_uPrphyn_synth"/>
</dbReference>
<organism evidence="2 3">
    <name type="scientific">Aureimonas jatrophae</name>
    <dbReference type="NCBI Taxonomy" id="1166073"/>
    <lineage>
        <taxon>Bacteria</taxon>
        <taxon>Pseudomonadati</taxon>
        <taxon>Pseudomonadota</taxon>
        <taxon>Alphaproteobacteria</taxon>
        <taxon>Hyphomicrobiales</taxon>
        <taxon>Aurantimonadaceae</taxon>
        <taxon>Aureimonas</taxon>
    </lineage>
</organism>
<dbReference type="AlphaFoldDB" id="A0A1H0KVY9"/>
<dbReference type="OrthoDB" id="7909072at2"/>
<feature type="domain" description="Tetrapyrrole biosynthesis uroporphyrinogen III synthase" evidence="1">
    <location>
        <begin position="16"/>
        <end position="223"/>
    </location>
</feature>
<evidence type="ECO:0000259" key="1">
    <source>
        <dbReference type="Pfam" id="PF02602"/>
    </source>
</evidence>
<dbReference type="CDD" id="cd06578">
    <property type="entry name" value="HemD"/>
    <property type="match status" value="1"/>
</dbReference>
<dbReference type="RefSeq" id="WP_090675706.1">
    <property type="nucleotide sequence ID" value="NZ_FNIT01000008.1"/>
</dbReference>
<accession>A0A1H0KVY9</accession>
<name>A0A1H0KVY9_9HYPH</name>
<dbReference type="EMBL" id="FNIT01000008">
    <property type="protein sequence ID" value="SDO60137.1"/>
    <property type="molecule type" value="Genomic_DNA"/>
</dbReference>